<proteinExistence type="predicted"/>
<name>A0ABQ6VGI0_9CORY</name>
<feature type="region of interest" description="Disordered" evidence="1">
    <location>
        <begin position="386"/>
        <end position="446"/>
    </location>
</feature>
<evidence type="ECO:0000313" key="3">
    <source>
        <dbReference type="Proteomes" id="UP000436181"/>
    </source>
</evidence>
<comment type="caution">
    <text evidence="2">The sequence shown here is derived from an EMBL/GenBank/DDBJ whole genome shotgun (WGS) entry which is preliminary data.</text>
</comment>
<gene>
    <name evidence="2" type="ORF">F8377_05235</name>
</gene>
<sequence length="570" mass="57399">MSTLFGQAGALFNVVEKLFLDARWLRSVFKVHTEVFAEQEAGSAFVLNRIYDGSDPFLNMGLSKVIPQRNLEPIHNLAYTTPPGVAEATMPLQALIAMFTSDDAAPLMVAEQWRSVGNQLETALQDLHNASTSIGLNLKGLSFDAARSAIQDITSMGEIVVANTRIMEQSVRQFPVVRATNLSALQAIQASTAAIPEQAERIAAEQAAVATYVTSTLQPSLELVKPPVVNLGVPVAGHTGGGSLSAYASGTASGPVGIHHIGGNLSQATASDGSQAFASRAADAAQAAGHGNANAAQAATAPSNAPVQVPAAAAHVNPSGTVSAAGAGAHAGTPTPAMGLGAHGGGLHASGQGHAVSTHAASTHNLTHAMAPVGHANSQLGVRMHQEGAAHKQPSSNTMKGAVSGKPAPTPSTGMAPTPGFGGAPHNQFAQPGQRFGSPRLPQLPYSATNMMNGQSAGMMNGQGAYTGAGGQAGAGAGVRGGTSAMMSPGAGGPANRSALSMGGNGGSSRATSGFGGFAGAGMGRGSGSQSSANAGSSLKANSVVREYFLREFMGKRETKRTVNRVITRG</sequence>
<protein>
    <submittedName>
        <fullName evidence="2">Uncharacterized protein</fullName>
    </submittedName>
</protein>
<keyword evidence="3" id="KW-1185">Reference proteome</keyword>
<feature type="region of interest" description="Disordered" evidence="1">
    <location>
        <begin position="472"/>
        <end position="508"/>
    </location>
</feature>
<organism evidence="2 3">
    <name type="scientific">Corynebacterium zhongnanshanii</name>
    <dbReference type="NCBI Taxonomy" id="2768834"/>
    <lineage>
        <taxon>Bacteria</taxon>
        <taxon>Bacillati</taxon>
        <taxon>Actinomycetota</taxon>
        <taxon>Actinomycetes</taxon>
        <taxon>Mycobacteriales</taxon>
        <taxon>Corynebacteriaceae</taxon>
        <taxon>Corynebacterium</taxon>
    </lineage>
</organism>
<feature type="region of interest" description="Disordered" evidence="1">
    <location>
        <begin position="324"/>
        <end position="360"/>
    </location>
</feature>
<dbReference type="Proteomes" id="UP000436181">
    <property type="component" value="Unassembled WGS sequence"/>
</dbReference>
<evidence type="ECO:0000313" key="2">
    <source>
        <dbReference type="EMBL" id="KAB3523515.1"/>
    </source>
</evidence>
<feature type="compositionally biased region" description="Low complexity" evidence="1">
    <location>
        <begin position="324"/>
        <end position="340"/>
    </location>
</feature>
<evidence type="ECO:0000256" key="1">
    <source>
        <dbReference type="SAM" id="MobiDB-lite"/>
    </source>
</evidence>
<accession>A0ABQ6VGI0</accession>
<reference evidence="2 3" key="1">
    <citation type="submission" date="2019-10" db="EMBL/GenBank/DDBJ databases">
        <title>Corynebacterium sp novel species isolated from the respiratory tract of Marmot.</title>
        <authorList>
            <person name="Zhang G."/>
        </authorList>
    </citation>
    <scope>NUCLEOTIDE SEQUENCE [LARGE SCALE GENOMIC DNA]</scope>
    <source>
        <strain evidence="2 3">336</strain>
    </source>
</reference>
<dbReference type="EMBL" id="WBZJ01000001">
    <property type="protein sequence ID" value="KAB3523515.1"/>
    <property type="molecule type" value="Genomic_DNA"/>
</dbReference>
<feature type="compositionally biased region" description="Gly residues" evidence="1">
    <location>
        <begin position="472"/>
        <end position="481"/>
    </location>
</feature>